<dbReference type="PANTHER" id="PTHR16222">
    <property type="entry name" value="ADP-RIBOSYLGLYCOHYDROLASE"/>
    <property type="match status" value="1"/>
</dbReference>
<dbReference type="InterPro" id="IPR050792">
    <property type="entry name" value="ADP-ribosylglycohydrolase"/>
</dbReference>
<sequence length="297" mass="32617">MLSNFRGCLLGLAIGDALGRIVEGMSYEEIKNKYGSIYDYLGEKVEWTDDTEQALLLAESIASTIYFSPEDFANRLKNIPLSKLYGPTSSEAIKRLKMGYSWRESGIPSDTDGAAMRVAPIGLVYHFNYNIVEDYAVISSMITHKGKAAIGGAVAVAIAIACVINEDDRILEEILKRTEKYDSFLAEKIEYAYEIRNVDLEKAVKSLGNSIMAFDAVPLAFYCYFSSKTFEKAVTKAVNAGGDTDTIAAIAGAIKGAEVGEEGIPEKFKRIKKEKIIKAANKLYQVYLKILSSLSSS</sequence>
<comment type="cofactor">
    <cofactor evidence="3">
        <name>Mg(2+)</name>
        <dbReference type="ChEBI" id="CHEBI:18420"/>
    </cofactor>
    <text evidence="3">Binds 2 magnesium ions per subunit.</text>
</comment>
<feature type="binding site" evidence="3">
    <location>
        <position position="245"/>
    </location>
    <ligand>
        <name>Mg(2+)</name>
        <dbReference type="ChEBI" id="CHEBI:18420"/>
        <label>1</label>
    </ligand>
</feature>
<keyword evidence="3" id="KW-0479">Metal-binding</keyword>
<dbReference type="AlphaFoldDB" id="A0A7C3UC30"/>
<evidence type="ECO:0000256" key="3">
    <source>
        <dbReference type="PIRSR" id="PIRSR605502-1"/>
    </source>
</evidence>
<feature type="binding site" evidence="3">
    <location>
        <position position="50"/>
    </location>
    <ligand>
        <name>Mg(2+)</name>
        <dbReference type="ChEBI" id="CHEBI:18420"/>
        <label>1</label>
    </ligand>
</feature>
<keyword evidence="3" id="KW-0460">Magnesium</keyword>
<dbReference type="InterPro" id="IPR036705">
    <property type="entry name" value="Ribosyl_crysJ1_sf"/>
</dbReference>
<gene>
    <name evidence="4" type="ORF">ENX77_04630</name>
</gene>
<dbReference type="EMBL" id="DTPI01000029">
    <property type="protein sequence ID" value="HGE66391.1"/>
    <property type="molecule type" value="Genomic_DNA"/>
</dbReference>
<evidence type="ECO:0000256" key="2">
    <source>
        <dbReference type="ARBA" id="ARBA00022801"/>
    </source>
</evidence>
<organism evidence="4">
    <name type="scientific">Geoglobus ahangari</name>
    <dbReference type="NCBI Taxonomy" id="113653"/>
    <lineage>
        <taxon>Archaea</taxon>
        <taxon>Methanobacteriati</taxon>
        <taxon>Methanobacteriota</taxon>
        <taxon>Archaeoglobi</taxon>
        <taxon>Archaeoglobales</taxon>
        <taxon>Archaeoglobaceae</taxon>
        <taxon>Geoglobus</taxon>
    </lineage>
</organism>
<protein>
    <submittedName>
        <fullName evidence="4">ADP-ribosylglycohydrolase family protein</fullName>
    </submittedName>
</protein>
<comment type="caution">
    <text evidence="4">The sequence shown here is derived from an EMBL/GenBank/DDBJ whole genome shotgun (WGS) entry which is preliminary data.</text>
</comment>
<dbReference type="GO" id="GO:0046872">
    <property type="term" value="F:metal ion binding"/>
    <property type="evidence" value="ECO:0007669"/>
    <property type="project" value="UniProtKB-KW"/>
</dbReference>
<dbReference type="Gene3D" id="1.10.4080.10">
    <property type="entry name" value="ADP-ribosylation/Crystallin J1"/>
    <property type="match status" value="1"/>
</dbReference>
<feature type="binding site" evidence="3">
    <location>
        <position position="243"/>
    </location>
    <ligand>
        <name>Mg(2+)</name>
        <dbReference type="ChEBI" id="CHEBI:18420"/>
        <label>1</label>
    </ligand>
</feature>
<feature type="binding site" evidence="3">
    <location>
        <position position="48"/>
    </location>
    <ligand>
        <name>Mg(2+)</name>
        <dbReference type="ChEBI" id="CHEBI:18420"/>
        <label>1</label>
    </ligand>
</feature>
<accession>A0A7C3UC30</accession>
<dbReference type="Pfam" id="PF03747">
    <property type="entry name" value="ADP_ribosyl_GH"/>
    <property type="match status" value="1"/>
</dbReference>
<feature type="binding site" evidence="3">
    <location>
        <position position="246"/>
    </location>
    <ligand>
        <name>Mg(2+)</name>
        <dbReference type="ChEBI" id="CHEBI:18420"/>
        <label>1</label>
    </ligand>
</feature>
<keyword evidence="2 4" id="KW-0378">Hydrolase</keyword>
<evidence type="ECO:0000313" key="4">
    <source>
        <dbReference type="EMBL" id="HGE66391.1"/>
    </source>
</evidence>
<dbReference type="GO" id="GO:0016787">
    <property type="term" value="F:hydrolase activity"/>
    <property type="evidence" value="ECO:0007669"/>
    <property type="project" value="UniProtKB-KW"/>
</dbReference>
<name>A0A7C3UC30_9EURY</name>
<feature type="binding site" evidence="3">
    <location>
        <position position="49"/>
    </location>
    <ligand>
        <name>Mg(2+)</name>
        <dbReference type="ChEBI" id="CHEBI:18420"/>
        <label>1</label>
    </ligand>
</feature>
<dbReference type="SUPFAM" id="SSF101478">
    <property type="entry name" value="ADP-ribosylglycohydrolase"/>
    <property type="match status" value="1"/>
</dbReference>
<proteinExistence type="inferred from homology"/>
<evidence type="ECO:0000256" key="1">
    <source>
        <dbReference type="ARBA" id="ARBA00010702"/>
    </source>
</evidence>
<dbReference type="InterPro" id="IPR005502">
    <property type="entry name" value="Ribosyl_crysJ1"/>
</dbReference>
<reference evidence="4" key="1">
    <citation type="journal article" date="2020" name="mSystems">
        <title>Genome- and Community-Level Interaction Insights into Carbon Utilization and Element Cycling Functions of Hydrothermarchaeota in Hydrothermal Sediment.</title>
        <authorList>
            <person name="Zhou Z."/>
            <person name="Liu Y."/>
            <person name="Xu W."/>
            <person name="Pan J."/>
            <person name="Luo Z.H."/>
            <person name="Li M."/>
        </authorList>
    </citation>
    <scope>NUCLEOTIDE SEQUENCE [LARGE SCALE GENOMIC DNA]</scope>
    <source>
        <strain evidence="4">SpSt-97</strain>
    </source>
</reference>
<dbReference type="PANTHER" id="PTHR16222:SF24">
    <property type="entry name" value="ADP-RIBOSYLHYDROLASE ARH3"/>
    <property type="match status" value="1"/>
</dbReference>
<comment type="similarity">
    <text evidence="1">Belongs to the ADP-ribosylglycohydrolase family.</text>
</comment>